<dbReference type="STRING" id="455193.SAMN05421805_103544"/>
<evidence type="ECO:0000313" key="2">
    <source>
        <dbReference type="Proteomes" id="UP000199398"/>
    </source>
</evidence>
<proteinExistence type="predicted"/>
<organism evidence="1 2">
    <name type="scientific">Saccharopolyspora antimicrobica</name>
    <dbReference type="NCBI Taxonomy" id="455193"/>
    <lineage>
        <taxon>Bacteria</taxon>
        <taxon>Bacillati</taxon>
        <taxon>Actinomycetota</taxon>
        <taxon>Actinomycetes</taxon>
        <taxon>Pseudonocardiales</taxon>
        <taxon>Pseudonocardiaceae</taxon>
        <taxon>Saccharopolyspora</taxon>
    </lineage>
</organism>
<evidence type="ECO:0000313" key="1">
    <source>
        <dbReference type="EMBL" id="SFN28088.1"/>
    </source>
</evidence>
<reference evidence="1 2" key="1">
    <citation type="submission" date="2016-10" db="EMBL/GenBank/DDBJ databases">
        <authorList>
            <person name="de Groot N.N."/>
        </authorList>
    </citation>
    <scope>NUCLEOTIDE SEQUENCE [LARGE SCALE GENOMIC DNA]</scope>
    <source>
        <strain evidence="1 2">CPCC 201259</strain>
    </source>
</reference>
<name>A0A1I4XQG1_9PSEU</name>
<dbReference type="AlphaFoldDB" id="A0A1I4XQG1"/>
<dbReference type="Proteomes" id="UP000199398">
    <property type="component" value="Unassembled WGS sequence"/>
</dbReference>
<gene>
    <name evidence="1" type="ORF">SAMN05421805_103544</name>
</gene>
<protein>
    <submittedName>
        <fullName evidence="1">Uncharacterized protein</fullName>
    </submittedName>
</protein>
<dbReference type="EMBL" id="FOUP01000003">
    <property type="protein sequence ID" value="SFN28088.1"/>
    <property type="molecule type" value="Genomic_DNA"/>
</dbReference>
<accession>A0A1I4XQG1</accession>
<sequence length="106" mass="13051">MTVRRLYWRVRVEGPLERYRRFLRQPGRRLYLPRADLYSPHDPAEARDELERLKSELPPRARGELRRMLAPLDEELRRRTIRDPYAASVGRLYGTPWWWHRLREDL</sequence>